<reference evidence="1 2" key="1">
    <citation type="submission" date="2021-01" db="EMBL/GenBank/DDBJ databases">
        <title>Whole genome shotgun sequence of Asanoa iriomotensis NBRC 100142.</title>
        <authorList>
            <person name="Komaki H."/>
            <person name="Tamura T."/>
        </authorList>
    </citation>
    <scope>NUCLEOTIDE SEQUENCE [LARGE SCALE GENOMIC DNA]</scope>
    <source>
        <strain evidence="1 2">NBRC 100142</strain>
    </source>
</reference>
<accession>A0ABQ4CF98</accession>
<dbReference type="Proteomes" id="UP000624325">
    <property type="component" value="Unassembled WGS sequence"/>
</dbReference>
<evidence type="ECO:0000313" key="1">
    <source>
        <dbReference type="EMBL" id="GIF61443.1"/>
    </source>
</evidence>
<evidence type="ECO:0000313" key="2">
    <source>
        <dbReference type="Proteomes" id="UP000624325"/>
    </source>
</evidence>
<gene>
    <name evidence="1" type="ORF">Air01nite_75380</name>
</gene>
<proteinExistence type="predicted"/>
<dbReference type="EMBL" id="BONC01000106">
    <property type="protein sequence ID" value="GIF61443.1"/>
    <property type="molecule type" value="Genomic_DNA"/>
</dbReference>
<keyword evidence="2" id="KW-1185">Reference proteome</keyword>
<name>A0ABQ4CF98_9ACTN</name>
<organism evidence="1 2">
    <name type="scientific">Asanoa iriomotensis</name>
    <dbReference type="NCBI Taxonomy" id="234613"/>
    <lineage>
        <taxon>Bacteria</taxon>
        <taxon>Bacillati</taxon>
        <taxon>Actinomycetota</taxon>
        <taxon>Actinomycetes</taxon>
        <taxon>Micromonosporales</taxon>
        <taxon>Micromonosporaceae</taxon>
        <taxon>Asanoa</taxon>
    </lineage>
</organism>
<protein>
    <submittedName>
        <fullName evidence="1">Uncharacterized protein</fullName>
    </submittedName>
</protein>
<comment type="caution">
    <text evidence="1">The sequence shown here is derived from an EMBL/GenBank/DDBJ whole genome shotgun (WGS) entry which is preliminary data.</text>
</comment>
<sequence>MHRARLRRRLVLGLRELDKSGVVAARQAEGIGERSERAGPRAAGAALFEVADGADADPGTLRKLLLRHATTRPRVAERSAEVVLPPIVHARSTTPFDASAERPV</sequence>